<evidence type="ECO:0000313" key="1">
    <source>
        <dbReference type="EMBL" id="KAJ3842149.1"/>
    </source>
</evidence>
<accession>A0AA38PFX6</accession>
<evidence type="ECO:0000313" key="2">
    <source>
        <dbReference type="Proteomes" id="UP001163846"/>
    </source>
</evidence>
<gene>
    <name evidence="1" type="ORF">F5878DRAFT_657852</name>
</gene>
<proteinExistence type="predicted"/>
<keyword evidence="2" id="KW-1185">Reference proteome</keyword>
<dbReference type="AlphaFoldDB" id="A0AA38PFX6"/>
<comment type="caution">
    <text evidence="1">The sequence shown here is derived from an EMBL/GenBank/DDBJ whole genome shotgun (WGS) entry which is preliminary data.</text>
</comment>
<name>A0AA38PFX6_9AGAR</name>
<sequence>MNPPPTTASFPQSEIDIGYAYSLDALIFVAGVPPRLFPGYLFAFQPLLIDSEFRFYNGNFVPEVNPATLIIVLGPGLNSIPSSVLFDLSQLISRFTSLRDIEFRIHDSVWSRHLVEELPILPPTVKRTVLLVSNLLLDGPELVRITYDANAPRFTASLVAALIGLHLTVKGYGVTDLLFMLNVHSALAAVAFQARCEGRIEISKEHSVGLRMSGTMKDARTVLKATMKTARAPEYAHRQYTLTSFVVDVPQLYYRDEFRDCIDTMLSKAPGLQHLDISICSLGTNETDDWMEGLRLLVGFHDLIHVHIAHPRPLNLSDADLSHFLRSWRNAEHVSLNPKASAAMISRSQVMFTTNALNVVAYEAPRSLRHLRLFVDADKVSVFGTRGFSPHVGVGNVELRLLTANPRSVRAVMRMAEGLFPNARVMEV</sequence>
<reference evidence="1" key="1">
    <citation type="submission" date="2022-08" db="EMBL/GenBank/DDBJ databases">
        <authorList>
            <consortium name="DOE Joint Genome Institute"/>
            <person name="Min B."/>
            <person name="Riley R."/>
            <person name="Sierra-Patev S."/>
            <person name="Naranjo-Ortiz M."/>
            <person name="Looney B."/>
            <person name="Konkel Z."/>
            <person name="Slot J.C."/>
            <person name="Sakamoto Y."/>
            <person name="Steenwyk J.L."/>
            <person name="Rokas A."/>
            <person name="Carro J."/>
            <person name="Camarero S."/>
            <person name="Ferreira P."/>
            <person name="Molpeceres G."/>
            <person name="Ruiz-Duenas F.J."/>
            <person name="Serrano A."/>
            <person name="Henrissat B."/>
            <person name="Drula E."/>
            <person name="Hughes K.W."/>
            <person name="Mata J.L."/>
            <person name="Ishikawa N.K."/>
            <person name="Vargas-Isla R."/>
            <person name="Ushijima S."/>
            <person name="Smith C.A."/>
            <person name="Ahrendt S."/>
            <person name="Andreopoulos W."/>
            <person name="He G."/>
            <person name="Labutti K."/>
            <person name="Lipzen A."/>
            <person name="Ng V."/>
            <person name="Sandor L."/>
            <person name="Barry K."/>
            <person name="Martinez A.T."/>
            <person name="Xiao Y."/>
            <person name="Gibbons J.G."/>
            <person name="Terashima K."/>
            <person name="Hibbett D.S."/>
            <person name="Grigoriev I.V."/>
        </authorList>
    </citation>
    <scope>NUCLEOTIDE SEQUENCE</scope>
    <source>
        <strain evidence="1">TFB9207</strain>
    </source>
</reference>
<dbReference type="EMBL" id="MU806015">
    <property type="protein sequence ID" value="KAJ3842149.1"/>
    <property type="molecule type" value="Genomic_DNA"/>
</dbReference>
<dbReference type="Proteomes" id="UP001163846">
    <property type="component" value="Unassembled WGS sequence"/>
</dbReference>
<protein>
    <submittedName>
        <fullName evidence="1">Uncharacterized protein</fullName>
    </submittedName>
</protein>
<organism evidence="1 2">
    <name type="scientific">Lentinula raphanica</name>
    <dbReference type="NCBI Taxonomy" id="153919"/>
    <lineage>
        <taxon>Eukaryota</taxon>
        <taxon>Fungi</taxon>
        <taxon>Dikarya</taxon>
        <taxon>Basidiomycota</taxon>
        <taxon>Agaricomycotina</taxon>
        <taxon>Agaricomycetes</taxon>
        <taxon>Agaricomycetidae</taxon>
        <taxon>Agaricales</taxon>
        <taxon>Marasmiineae</taxon>
        <taxon>Omphalotaceae</taxon>
        <taxon>Lentinula</taxon>
    </lineage>
</organism>